<sequence length="125" mass="13694">MSALSNRLRSQRWPPVALLTELCLVGRSSCSDPLWAGGHPTHMSAQLLQQNLDGTQVVELRRPPGRSFGFFLARGRVHAHHGVFVSRMPDSRTQQVSGSSVFSSYSVVLRPRASLFSLKVGIVAP</sequence>
<comment type="caution">
    <text evidence="1">The sequence shown here is derived from an EMBL/GenBank/DDBJ whole genome shotgun (WGS) entry which is preliminary data.</text>
</comment>
<gene>
    <name evidence="1" type="ORF">V5799_026056</name>
</gene>
<name>A0AAQ4DJN8_AMBAM</name>
<protein>
    <submittedName>
        <fullName evidence="1">Uncharacterized protein</fullName>
    </submittedName>
</protein>
<organism evidence="1 2">
    <name type="scientific">Amblyomma americanum</name>
    <name type="common">Lone star tick</name>
    <dbReference type="NCBI Taxonomy" id="6943"/>
    <lineage>
        <taxon>Eukaryota</taxon>
        <taxon>Metazoa</taxon>
        <taxon>Ecdysozoa</taxon>
        <taxon>Arthropoda</taxon>
        <taxon>Chelicerata</taxon>
        <taxon>Arachnida</taxon>
        <taxon>Acari</taxon>
        <taxon>Parasitiformes</taxon>
        <taxon>Ixodida</taxon>
        <taxon>Ixodoidea</taxon>
        <taxon>Ixodidae</taxon>
        <taxon>Amblyomminae</taxon>
        <taxon>Amblyomma</taxon>
    </lineage>
</organism>
<evidence type="ECO:0000313" key="1">
    <source>
        <dbReference type="EMBL" id="KAK8762678.1"/>
    </source>
</evidence>
<evidence type="ECO:0000313" key="2">
    <source>
        <dbReference type="Proteomes" id="UP001321473"/>
    </source>
</evidence>
<keyword evidence="2" id="KW-1185">Reference proteome</keyword>
<dbReference type="AlphaFoldDB" id="A0AAQ4DJN8"/>
<accession>A0AAQ4DJN8</accession>
<dbReference type="Proteomes" id="UP001321473">
    <property type="component" value="Unassembled WGS sequence"/>
</dbReference>
<proteinExistence type="predicted"/>
<dbReference type="EMBL" id="JARKHS020029876">
    <property type="protein sequence ID" value="KAK8762678.1"/>
    <property type="molecule type" value="Genomic_DNA"/>
</dbReference>
<reference evidence="1 2" key="1">
    <citation type="journal article" date="2023" name="Arcadia Sci">
        <title>De novo assembly of a long-read Amblyomma americanum tick genome.</title>
        <authorList>
            <person name="Chou S."/>
            <person name="Poskanzer K.E."/>
            <person name="Rollins M."/>
            <person name="Thuy-Boun P.S."/>
        </authorList>
    </citation>
    <scope>NUCLEOTIDE SEQUENCE [LARGE SCALE GENOMIC DNA]</scope>
    <source>
        <strain evidence="1">F_SG_1</strain>
        <tissue evidence="1">Salivary glands</tissue>
    </source>
</reference>